<gene>
    <name evidence="1" type="ORF">MSZNOR_4830</name>
</gene>
<evidence type="ECO:0000313" key="2">
    <source>
        <dbReference type="Proteomes" id="UP001162030"/>
    </source>
</evidence>
<name>A0ABN8XEL6_9GAMM</name>
<accession>A0ABN8XEL6</accession>
<protein>
    <submittedName>
        <fullName evidence="1">Uncharacterized protein</fullName>
    </submittedName>
</protein>
<keyword evidence="2" id="KW-1185">Reference proteome</keyword>
<dbReference type="EMBL" id="OX458333">
    <property type="protein sequence ID" value="CAI8968764.1"/>
    <property type="molecule type" value="Genomic_DNA"/>
</dbReference>
<proteinExistence type="predicted"/>
<organism evidence="1 2">
    <name type="scientific">Methylocaldum szegediense</name>
    <dbReference type="NCBI Taxonomy" id="73780"/>
    <lineage>
        <taxon>Bacteria</taxon>
        <taxon>Pseudomonadati</taxon>
        <taxon>Pseudomonadota</taxon>
        <taxon>Gammaproteobacteria</taxon>
        <taxon>Methylococcales</taxon>
        <taxon>Methylococcaceae</taxon>
        <taxon>Methylocaldum</taxon>
    </lineage>
</organism>
<reference evidence="1 2" key="1">
    <citation type="submission" date="2023-03" db="EMBL/GenBank/DDBJ databases">
        <authorList>
            <person name="Pearce D."/>
        </authorList>
    </citation>
    <scope>NUCLEOTIDE SEQUENCE [LARGE SCALE GENOMIC DNA]</scope>
    <source>
        <strain evidence="1">Msz</strain>
    </source>
</reference>
<evidence type="ECO:0000313" key="1">
    <source>
        <dbReference type="EMBL" id="CAI8968764.1"/>
    </source>
</evidence>
<dbReference type="Proteomes" id="UP001162030">
    <property type="component" value="Chromosome"/>
</dbReference>
<sequence>MKLDRVLLSIAEAGGNSRLNNREWIETTLNRPLAETFNSNSRLNNREWIETVVNQRIGPRPHKVTPGLITGSGLKLLFGLEKTNLMSVTPGLITGSGLKQ</sequence>